<evidence type="ECO:0000256" key="13">
    <source>
        <dbReference type="SAM" id="MobiDB-lite"/>
    </source>
</evidence>
<gene>
    <name evidence="16" type="primary">LOC106179438</name>
</gene>
<comment type="subcellular location">
    <subcellularLocation>
        <location evidence="3">Cytoplasm</location>
    </subcellularLocation>
    <subcellularLocation>
        <location evidence="2">Nucleus</location>
    </subcellularLocation>
</comment>
<evidence type="ECO:0000256" key="5">
    <source>
        <dbReference type="ARBA" id="ARBA00015519"/>
    </source>
</evidence>
<evidence type="ECO:0000256" key="6">
    <source>
        <dbReference type="ARBA" id="ARBA00022490"/>
    </source>
</evidence>
<sequence length="338" mass="39041">MAAFMQLGPRRKVYQPRRDQASPSYHAEFRFMEENVTWMAEHFLFENSETRGGALSNKQRMEVFLRYIGDPGFQVGVGKDMGIHQCTVSRTFANVLEQVVEKASIWIQFPTDPDDIQKAKDSWLEKCNFPCAIGALDCTHILIQKPGHHGDEYVCRKGVPTLNVQATCDAGERFTSVSAEWPGSVHDSRIWKNSPVGRFMSNSRSDALLLGDEGYGIAPWLMTPFKDPATPEQRSYNKVHKKERVIIERCFGQVKRRFPILQGRVRVQLEKIPKVILACFILHNVSKYLQDPEDFPEFRDWVNEDDDDDENEDNQNRIRRRGQDRQREIAAILHDLQD</sequence>
<dbReference type="PRINTS" id="PR02086">
    <property type="entry name" value="PUTNUCHARBI1"/>
</dbReference>
<keyword evidence="7" id="KW-0540">Nuclease</keyword>
<evidence type="ECO:0000313" key="15">
    <source>
        <dbReference type="Proteomes" id="UP000085678"/>
    </source>
</evidence>
<feature type="domain" description="DDE Tnp4" evidence="14">
    <location>
        <begin position="136"/>
        <end position="284"/>
    </location>
</feature>
<evidence type="ECO:0000256" key="11">
    <source>
        <dbReference type="ARBA" id="ARBA00030126"/>
    </source>
</evidence>
<evidence type="ECO:0000256" key="3">
    <source>
        <dbReference type="ARBA" id="ARBA00004496"/>
    </source>
</evidence>
<dbReference type="RefSeq" id="XP_013418512.1">
    <property type="nucleotide sequence ID" value="XM_013563058.1"/>
</dbReference>
<dbReference type="GeneID" id="106179438"/>
<reference evidence="16" key="1">
    <citation type="submission" date="2025-08" db="UniProtKB">
        <authorList>
            <consortium name="RefSeq"/>
        </authorList>
    </citation>
    <scope>IDENTIFICATION</scope>
    <source>
        <tissue evidence="16">Gonads</tissue>
    </source>
</reference>
<dbReference type="InterPro" id="IPR026103">
    <property type="entry name" value="HARBI1_animal"/>
</dbReference>
<protein>
    <recommendedName>
        <fullName evidence="5">Putative nuclease HARBI1</fullName>
    </recommendedName>
    <alternativeName>
        <fullName evidence="11">Harbinger transposase-derived nuclease</fullName>
    </alternativeName>
</protein>
<comment type="cofactor">
    <cofactor evidence="1">
        <name>a divalent metal cation</name>
        <dbReference type="ChEBI" id="CHEBI:60240"/>
    </cofactor>
</comment>
<evidence type="ECO:0000256" key="10">
    <source>
        <dbReference type="ARBA" id="ARBA00023242"/>
    </source>
</evidence>
<dbReference type="AlphaFoldDB" id="A0A1S3K7P0"/>
<dbReference type="GO" id="GO:0004518">
    <property type="term" value="F:nuclease activity"/>
    <property type="evidence" value="ECO:0007669"/>
    <property type="project" value="UniProtKB-KW"/>
</dbReference>
<dbReference type="InterPro" id="IPR045249">
    <property type="entry name" value="HARBI1-like"/>
</dbReference>
<dbReference type="InterPro" id="IPR027806">
    <property type="entry name" value="HARBI1_dom"/>
</dbReference>
<dbReference type="FunCoup" id="A0A1S3K7P0">
    <property type="interactions" value="2"/>
</dbReference>
<evidence type="ECO:0000256" key="1">
    <source>
        <dbReference type="ARBA" id="ARBA00001968"/>
    </source>
</evidence>
<keyword evidence="9" id="KW-0378">Hydrolase</keyword>
<accession>A0A1S3K7P0</accession>
<feature type="region of interest" description="Disordered" evidence="13">
    <location>
        <begin position="303"/>
        <end position="324"/>
    </location>
</feature>
<dbReference type="GO" id="GO:0005737">
    <property type="term" value="C:cytoplasm"/>
    <property type="evidence" value="ECO:0007669"/>
    <property type="project" value="UniProtKB-SubCell"/>
</dbReference>
<dbReference type="PANTHER" id="PTHR22930:SF250">
    <property type="entry name" value="NUCLEASE HARBI1-LIKE PROTEIN"/>
    <property type="match status" value="1"/>
</dbReference>
<dbReference type="OMA" id="EMHERYC"/>
<comment type="function">
    <text evidence="12">Transposase-derived protein that may have nuclease activity. Does not have transposase activity.</text>
</comment>
<proteinExistence type="inferred from homology"/>
<evidence type="ECO:0000259" key="14">
    <source>
        <dbReference type="Pfam" id="PF13359"/>
    </source>
</evidence>
<dbReference type="Pfam" id="PF13359">
    <property type="entry name" value="DDE_Tnp_4"/>
    <property type="match status" value="1"/>
</dbReference>
<name>A0A1S3K7P0_LINAN</name>
<evidence type="ECO:0000256" key="4">
    <source>
        <dbReference type="ARBA" id="ARBA00006958"/>
    </source>
</evidence>
<evidence type="ECO:0000256" key="12">
    <source>
        <dbReference type="ARBA" id="ARBA00045850"/>
    </source>
</evidence>
<comment type="similarity">
    <text evidence="4">Belongs to the HARBI1 family.</text>
</comment>
<dbReference type="GO" id="GO:0005634">
    <property type="term" value="C:nucleus"/>
    <property type="evidence" value="ECO:0007669"/>
    <property type="project" value="UniProtKB-SubCell"/>
</dbReference>
<keyword evidence="6" id="KW-0963">Cytoplasm</keyword>
<dbReference type="InParanoid" id="A0A1S3K7P0"/>
<evidence type="ECO:0000313" key="16">
    <source>
        <dbReference type="RefSeq" id="XP_013418512.1"/>
    </source>
</evidence>
<evidence type="ECO:0000256" key="7">
    <source>
        <dbReference type="ARBA" id="ARBA00022722"/>
    </source>
</evidence>
<dbReference type="KEGG" id="lak:106179438"/>
<dbReference type="GO" id="GO:0046872">
    <property type="term" value="F:metal ion binding"/>
    <property type="evidence" value="ECO:0007669"/>
    <property type="project" value="UniProtKB-KW"/>
</dbReference>
<dbReference type="Proteomes" id="UP000085678">
    <property type="component" value="Unplaced"/>
</dbReference>
<feature type="compositionally biased region" description="Acidic residues" evidence="13">
    <location>
        <begin position="303"/>
        <end position="313"/>
    </location>
</feature>
<keyword evidence="15" id="KW-1185">Reference proteome</keyword>
<dbReference type="OrthoDB" id="1515171at2759"/>
<dbReference type="PANTHER" id="PTHR22930">
    <property type="match status" value="1"/>
</dbReference>
<evidence type="ECO:0000256" key="8">
    <source>
        <dbReference type="ARBA" id="ARBA00022723"/>
    </source>
</evidence>
<keyword evidence="8" id="KW-0479">Metal-binding</keyword>
<evidence type="ECO:0000256" key="9">
    <source>
        <dbReference type="ARBA" id="ARBA00022801"/>
    </source>
</evidence>
<dbReference type="GO" id="GO:0016787">
    <property type="term" value="F:hydrolase activity"/>
    <property type="evidence" value="ECO:0007669"/>
    <property type="project" value="UniProtKB-KW"/>
</dbReference>
<evidence type="ECO:0000256" key="2">
    <source>
        <dbReference type="ARBA" id="ARBA00004123"/>
    </source>
</evidence>
<organism evidence="15 16">
    <name type="scientific">Lingula anatina</name>
    <name type="common">Brachiopod</name>
    <name type="synonym">Lingula unguis</name>
    <dbReference type="NCBI Taxonomy" id="7574"/>
    <lineage>
        <taxon>Eukaryota</taxon>
        <taxon>Metazoa</taxon>
        <taxon>Spiralia</taxon>
        <taxon>Lophotrochozoa</taxon>
        <taxon>Brachiopoda</taxon>
        <taxon>Linguliformea</taxon>
        <taxon>Lingulata</taxon>
        <taxon>Lingulida</taxon>
        <taxon>Linguloidea</taxon>
        <taxon>Lingulidae</taxon>
        <taxon>Lingula</taxon>
    </lineage>
</organism>
<keyword evidence="10" id="KW-0539">Nucleus</keyword>